<feature type="compositionally biased region" description="Low complexity" evidence="1">
    <location>
        <begin position="133"/>
        <end position="167"/>
    </location>
</feature>
<organism evidence="4 5">
    <name type="scientific">Nisaea acidiphila</name>
    <dbReference type="NCBI Taxonomy" id="1862145"/>
    <lineage>
        <taxon>Bacteria</taxon>
        <taxon>Pseudomonadati</taxon>
        <taxon>Pseudomonadota</taxon>
        <taxon>Alphaproteobacteria</taxon>
        <taxon>Rhodospirillales</taxon>
        <taxon>Thalassobaculaceae</taxon>
        <taxon>Nisaea</taxon>
    </lineage>
</organism>
<protein>
    <submittedName>
        <fullName evidence="4">DUF6468 domain-containing protein</fullName>
    </submittedName>
</protein>
<keyword evidence="2" id="KW-0472">Membrane</keyword>
<keyword evidence="2" id="KW-1133">Transmembrane helix</keyword>
<feature type="compositionally biased region" description="Polar residues" evidence="1">
    <location>
        <begin position="108"/>
        <end position="121"/>
    </location>
</feature>
<keyword evidence="5" id="KW-1185">Reference proteome</keyword>
<accession>A0A9J7AUI2</accession>
<evidence type="ECO:0000256" key="1">
    <source>
        <dbReference type="SAM" id="MobiDB-lite"/>
    </source>
</evidence>
<gene>
    <name evidence="4" type="ORF">NUH88_02055</name>
</gene>
<sequence>MTETILPLALDGLLVVLLLATIVYAMILNRKLNRLRGNHEEMDTFVDKLNVACARAEAATAGLRSAGENGKSVFRDAASKAEALRDELAFLVERADIVAGRLANASEGTTVVQPQASSQAGVRSEAPRKQPAKRQQAAAVRRGADQGRAPAPGGGDAAPEPAASSPRSEAEEELLKALRNAR</sequence>
<keyword evidence="2" id="KW-0812">Transmembrane</keyword>
<dbReference type="InterPro" id="IPR045531">
    <property type="entry name" value="DUF6468"/>
</dbReference>
<dbReference type="Proteomes" id="UP001060336">
    <property type="component" value="Chromosome"/>
</dbReference>
<name>A0A9J7AUI2_9PROT</name>
<proteinExistence type="predicted"/>
<dbReference type="KEGG" id="naci:NUH88_02055"/>
<dbReference type="EMBL" id="CP102480">
    <property type="protein sequence ID" value="UUX50482.1"/>
    <property type="molecule type" value="Genomic_DNA"/>
</dbReference>
<dbReference type="AlphaFoldDB" id="A0A9J7AUI2"/>
<dbReference type="Pfam" id="PF20072">
    <property type="entry name" value="DUF6468"/>
    <property type="match status" value="1"/>
</dbReference>
<feature type="region of interest" description="Disordered" evidence="1">
    <location>
        <begin position="108"/>
        <end position="182"/>
    </location>
</feature>
<feature type="domain" description="DUF6468" evidence="3">
    <location>
        <begin position="35"/>
        <end position="106"/>
    </location>
</feature>
<evidence type="ECO:0000259" key="3">
    <source>
        <dbReference type="Pfam" id="PF20072"/>
    </source>
</evidence>
<reference evidence="4" key="1">
    <citation type="submission" date="2022-08" db="EMBL/GenBank/DDBJ databases">
        <title>Nisaea acidiphila sp. nov., isolated from a marine algal debris and emended description of the genus Nisaea Urios et al. 2008.</title>
        <authorList>
            <person name="Kwon K."/>
        </authorList>
    </citation>
    <scope>NUCLEOTIDE SEQUENCE</scope>
    <source>
        <strain evidence="4">MEBiC11861</strain>
    </source>
</reference>
<evidence type="ECO:0000313" key="4">
    <source>
        <dbReference type="EMBL" id="UUX50482.1"/>
    </source>
</evidence>
<evidence type="ECO:0000313" key="5">
    <source>
        <dbReference type="Proteomes" id="UP001060336"/>
    </source>
</evidence>
<dbReference type="RefSeq" id="WP_257769656.1">
    <property type="nucleotide sequence ID" value="NZ_CP102480.1"/>
</dbReference>
<feature type="transmembrane region" description="Helical" evidence="2">
    <location>
        <begin position="6"/>
        <end position="27"/>
    </location>
</feature>
<evidence type="ECO:0000256" key="2">
    <source>
        <dbReference type="SAM" id="Phobius"/>
    </source>
</evidence>